<dbReference type="STRING" id="99883.ENSTNIP00000003198"/>
<dbReference type="GO" id="GO:0032259">
    <property type="term" value="P:methylation"/>
    <property type="evidence" value="ECO:0007669"/>
    <property type="project" value="UniProtKB-KW"/>
</dbReference>
<sequence>GCPDRIYLLASIIFQNTHPDKPASRRFVNYGNKRRVPLPEVKSEEQRRAYELAFNTLKYQGFLEAIITDSFRVAPPMSNDNMSLFVVMLYDFQKRKFLPRQRWEKAESIATVALVEKVILGFKTKLAASVARHRIKHHLVSVDSFLPETVKIKQERSGRLPIYAWVNTLKSSPGEVQQVLTSAGFSQVNSIGQLVDGTFCWDRHCTDTLVFPACCRSQLHSTGLLSDHKLAIQDKSCGLGPNAVFSLLPEDGDVLLAGRFSGLTVSHTAALIARQPPRVYVCVSDHTDAQRAELQETVTAMGCKNVTLIPEDFQSLAGMDKRLQDLRVILLNPKCSLSAVSDPVEIILQEHRDPDLLQDLSQGSIGPQKLTALVLEQRKAIDHALMFPEVLAVVYATYSSYAEENEKVVKGALQTFKRGNQKQPASGELLHLCV</sequence>
<comment type="similarity">
    <text evidence="1">Belongs to the class I-like SAM-binding methyltransferase superfamily. RsmB/NOP family.</text>
</comment>
<protein>
    <submittedName>
        <fullName evidence="3">NOP2/Sun RNA methyltransferase family member 7</fullName>
    </submittedName>
</protein>
<evidence type="ECO:0000256" key="1">
    <source>
        <dbReference type="PROSITE-ProRule" id="PRU01023"/>
    </source>
</evidence>
<dbReference type="GeneTree" id="ENSGT00940000157352"/>
<evidence type="ECO:0000313" key="3">
    <source>
        <dbReference type="Ensembl" id="ENSTNIP00000003198.1"/>
    </source>
</evidence>
<dbReference type="Proteomes" id="UP000007303">
    <property type="component" value="Unassembled WGS sequence"/>
</dbReference>
<dbReference type="PANTHER" id="PTHR14663:SF2">
    <property type="entry name" value="METHYLTRANSFERASE NSUN7-RELATED"/>
    <property type="match status" value="1"/>
</dbReference>
<keyword evidence="4" id="KW-1185">Reference proteome</keyword>
<feature type="binding site" evidence="1">
    <location>
        <position position="312"/>
    </location>
    <ligand>
        <name>S-adenosyl-L-methionine</name>
        <dbReference type="ChEBI" id="CHEBI:59789"/>
    </ligand>
</feature>
<dbReference type="AlphaFoldDB" id="H3C4M9"/>
<dbReference type="InParanoid" id="H3C4M9"/>
<dbReference type="SUPFAM" id="SSF53335">
    <property type="entry name" value="S-adenosyl-L-methionine-dependent methyltransferases"/>
    <property type="match status" value="1"/>
</dbReference>
<keyword evidence="1" id="KW-0949">S-adenosyl-L-methionine</keyword>
<name>H3C4M9_TETNG</name>
<comment type="caution">
    <text evidence="1">Lacks conserved residue(s) required for the propagation of feature annotation.</text>
</comment>
<dbReference type="Ensembl" id="ENSTNIT00000000027.1">
    <property type="protein sequence ID" value="ENSTNIP00000003198.1"/>
    <property type="gene ID" value="ENSTNIG00000001135.1"/>
</dbReference>
<feature type="binding site" evidence="1">
    <location>
        <position position="285"/>
    </location>
    <ligand>
        <name>S-adenosyl-L-methionine</name>
        <dbReference type="ChEBI" id="CHEBI:59789"/>
    </ligand>
</feature>
<dbReference type="OMA" id="QIPTQHF"/>
<dbReference type="PANTHER" id="PTHR14663">
    <property type="entry name" value="METHYLTRANSFERASE NSUN7-RELATED"/>
    <property type="match status" value="1"/>
</dbReference>
<dbReference type="GO" id="GO:0003723">
    <property type="term" value="F:RNA binding"/>
    <property type="evidence" value="ECO:0007669"/>
    <property type="project" value="UniProtKB-UniRule"/>
</dbReference>
<reference evidence="4" key="1">
    <citation type="journal article" date="2004" name="Nature">
        <title>Genome duplication in the teleost fish Tetraodon nigroviridis reveals the early vertebrate proto-karyotype.</title>
        <authorList>
            <person name="Jaillon O."/>
            <person name="Aury J.-M."/>
            <person name="Brunet F."/>
            <person name="Petit J.-L."/>
            <person name="Stange-Thomann N."/>
            <person name="Mauceli E."/>
            <person name="Bouneau L."/>
            <person name="Fischer C."/>
            <person name="Ozouf-Costaz C."/>
            <person name="Bernot A."/>
            <person name="Nicaud S."/>
            <person name="Jaffe D."/>
            <person name="Fisher S."/>
            <person name="Lutfalla G."/>
            <person name="Dossat C."/>
            <person name="Segurens B."/>
            <person name="Dasilva C."/>
            <person name="Salanoubat M."/>
            <person name="Levy M."/>
            <person name="Boudet N."/>
            <person name="Castellano S."/>
            <person name="Anthouard V."/>
            <person name="Jubin C."/>
            <person name="Castelli V."/>
            <person name="Katinka M."/>
            <person name="Vacherie B."/>
            <person name="Biemont C."/>
            <person name="Skalli Z."/>
            <person name="Cattolico L."/>
            <person name="Poulain J."/>
            <person name="De Berardinis V."/>
            <person name="Cruaud C."/>
            <person name="Duprat S."/>
            <person name="Brottier P."/>
            <person name="Coutanceau J.-P."/>
            <person name="Gouzy J."/>
            <person name="Parra G."/>
            <person name="Lardier G."/>
            <person name="Chapple C."/>
            <person name="McKernan K.J."/>
            <person name="McEwan P."/>
            <person name="Bosak S."/>
            <person name="Kellis M."/>
            <person name="Volff J.-N."/>
            <person name="Guigo R."/>
            <person name="Zody M.C."/>
            <person name="Mesirov J."/>
            <person name="Lindblad-Toh K."/>
            <person name="Birren B."/>
            <person name="Nusbaum C."/>
            <person name="Kahn D."/>
            <person name="Robinson-Rechavi M."/>
            <person name="Laudet V."/>
            <person name="Schachter V."/>
            <person name="Quetier F."/>
            <person name="Saurin W."/>
            <person name="Scarpelli C."/>
            <person name="Wincker P."/>
            <person name="Lander E.S."/>
            <person name="Weissenbach J."/>
            <person name="Roest Crollius H."/>
        </authorList>
    </citation>
    <scope>NUCLEOTIDE SEQUENCE [LARGE SCALE GENOMIC DNA]</scope>
</reference>
<dbReference type="PROSITE" id="PS51686">
    <property type="entry name" value="SAM_MT_RSMB_NOP"/>
    <property type="match status" value="1"/>
</dbReference>
<dbReference type="InterPro" id="IPR042620">
    <property type="entry name" value="NSUN7"/>
</dbReference>
<dbReference type="InterPro" id="IPR001678">
    <property type="entry name" value="MeTrfase_RsmB-F_NOP2_dom"/>
</dbReference>
<keyword evidence="1" id="KW-0808">Transferase</keyword>
<dbReference type="InterPro" id="IPR029063">
    <property type="entry name" value="SAM-dependent_MTases_sf"/>
</dbReference>
<dbReference type="SMR" id="H3C4M9"/>
<dbReference type="HOGENOM" id="CLU_023514_1_0_1"/>
<keyword evidence="1" id="KW-0489">Methyltransferase</keyword>
<evidence type="ECO:0000259" key="2">
    <source>
        <dbReference type="PROSITE" id="PS51686"/>
    </source>
</evidence>
<accession>H3C4M9</accession>
<dbReference type="GO" id="GO:0008168">
    <property type="term" value="F:methyltransferase activity"/>
    <property type="evidence" value="ECO:0007669"/>
    <property type="project" value="UniProtKB-KW"/>
</dbReference>
<dbReference type="Gene3D" id="3.30.70.1170">
    <property type="entry name" value="Sun protein, domain 3"/>
    <property type="match status" value="1"/>
</dbReference>
<dbReference type="Gene3D" id="3.40.50.150">
    <property type="entry name" value="Vaccinia Virus protein VP39"/>
    <property type="match status" value="1"/>
</dbReference>
<proteinExistence type="inferred from homology"/>
<feature type="domain" description="SAM-dependent MTase RsmB/NOP-type" evidence="2">
    <location>
        <begin position="152"/>
        <end position="434"/>
    </location>
</feature>
<organism evidence="3 4">
    <name type="scientific">Tetraodon nigroviridis</name>
    <name type="common">Spotted green pufferfish</name>
    <name type="synonym">Chelonodon nigroviridis</name>
    <dbReference type="NCBI Taxonomy" id="99883"/>
    <lineage>
        <taxon>Eukaryota</taxon>
        <taxon>Metazoa</taxon>
        <taxon>Chordata</taxon>
        <taxon>Craniata</taxon>
        <taxon>Vertebrata</taxon>
        <taxon>Euteleostomi</taxon>
        <taxon>Actinopterygii</taxon>
        <taxon>Neopterygii</taxon>
        <taxon>Teleostei</taxon>
        <taxon>Neoteleostei</taxon>
        <taxon>Acanthomorphata</taxon>
        <taxon>Eupercaria</taxon>
        <taxon>Tetraodontiformes</taxon>
        <taxon>Tetradontoidea</taxon>
        <taxon>Tetraodontidae</taxon>
        <taxon>Tetraodon</taxon>
    </lineage>
</organism>
<reference evidence="3" key="3">
    <citation type="submission" date="2025-09" db="UniProtKB">
        <authorList>
            <consortium name="Ensembl"/>
        </authorList>
    </citation>
    <scope>IDENTIFICATION</scope>
</reference>
<evidence type="ECO:0000313" key="4">
    <source>
        <dbReference type="Proteomes" id="UP000007303"/>
    </source>
</evidence>
<keyword evidence="1" id="KW-0694">RNA-binding</keyword>
<reference evidence="3" key="2">
    <citation type="submission" date="2025-08" db="UniProtKB">
        <authorList>
            <consortium name="Ensembl"/>
        </authorList>
    </citation>
    <scope>IDENTIFICATION</scope>
</reference>